<dbReference type="Pfam" id="PF14119">
    <property type="entry name" value="DUF4288"/>
    <property type="match status" value="1"/>
</dbReference>
<proteinExistence type="predicted"/>
<sequence length="128" mass="14467">MTSGADGGGHDRPEAAGDGATVPYVAIVLMEASSDRADHPPLFQENVVLVHARDEEAARDRVEWRARRAETSYLNDRGETVTWKLRTVVDVREAEDTDLTRDADLYSRHFRDYASYERFEPLLSGEEI</sequence>
<dbReference type="InterPro" id="IPR025630">
    <property type="entry name" value="DUF4288"/>
</dbReference>
<reference evidence="1 2" key="1">
    <citation type="submission" date="2024-10" db="EMBL/GenBank/DDBJ databases">
        <title>The Natural Products Discovery Center: Release of the First 8490 Sequenced Strains for Exploring Actinobacteria Biosynthetic Diversity.</title>
        <authorList>
            <person name="Kalkreuter E."/>
            <person name="Kautsar S.A."/>
            <person name="Yang D."/>
            <person name="Bader C.D."/>
            <person name="Teijaro C.N."/>
            <person name="Fluegel L."/>
            <person name="Davis C.M."/>
            <person name="Simpson J.R."/>
            <person name="Lauterbach L."/>
            <person name="Steele A.D."/>
            <person name="Gui C."/>
            <person name="Meng S."/>
            <person name="Li G."/>
            <person name="Viehrig K."/>
            <person name="Ye F."/>
            <person name="Su P."/>
            <person name="Kiefer A.F."/>
            <person name="Nichols A."/>
            <person name="Cepeda A.J."/>
            <person name="Yan W."/>
            <person name="Fan B."/>
            <person name="Jiang Y."/>
            <person name="Adhikari A."/>
            <person name="Zheng C.-J."/>
            <person name="Schuster L."/>
            <person name="Cowan T.M."/>
            <person name="Smanski M.J."/>
            <person name="Chevrette M.G."/>
            <person name="De Carvalho L.P.S."/>
            <person name="Shen B."/>
        </authorList>
    </citation>
    <scope>NUCLEOTIDE SEQUENCE [LARGE SCALE GENOMIC DNA]</scope>
    <source>
        <strain evidence="1 2">NPDC020327</strain>
    </source>
</reference>
<dbReference type="EMBL" id="JBIRWE010000007">
    <property type="protein sequence ID" value="MFI1966120.1"/>
    <property type="molecule type" value="Genomic_DNA"/>
</dbReference>
<dbReference type="Proteomes" id="UP001611548">
    <property type="component" value="Unassembled WGS sequence"/>
</dbReference>
<keyword evidence="2" id="KW-1185">Reference proteome</keyword>
<dbReference type="RefSeq" id="WP_055473188.1">
    <property type="nucleotide sequence ID" value="NZ_JBIRWE010000007.1"/>
</dbReference>
<accession>A0ABW7UWE0</accession>
<gene>
    <name evidence="1" type="ORF">ACH429_18775</name>
</gene>
<comment type="caution">
    <text evidence="1">The sequence shown here is derived from an EMBL/GenBank/DDBJ whole genome shotgun (WGS) entry which is preliminary data.</text>
</comment>
<evidence type="ECO:0000313" key="1">
    <source>
        <dbReference type="EMBL" id="MFI1966120.1"/>
    </source>
</evidence>
<organism evidence="1 2">
    <name type="scientific">Streptomyces pathocidini</name>
    <dbReference type="NCBI Taxonomy" id="1650571"/>
    <lineage>
        <taxon>Bacteria</taxon>
        <taxon>Bacillati</taxon>
        <taxon>Actinomycetota</taxon>
        <taxon>Actinomycetes</taxon>
        <taxon>Kitasatosporales</taxon>
        <taxon>Streptomycetaceae</taxon>
        <taxon>Streptomyces</taxon>
    </lineage>
</organism>
<evidence type="ECO:0000313" key="2">
    <source>
        <dbReference type="Proteomes" id="UP001611548"/>
    </source>
</evidence>
<protein>
    <submittedName>
        <fullName evidence="1">DUF4288 domain-containing protein</fullName>
    </submittedName>
</protein>
<name>A0ABW7UWE0_9ACTN</name>